<dbReference type="AlphaFoldDB" id="G0UC52"/>
<sequence length="122" mass="13907">MHMPCPIITHLFITILFPRKSVPSCSFLTTPHDRTFLKPSTRFQLLHSLSLVLFSPPFTQSTTSSFPFRVSFTRSIFLLFFSTPRSPPICTCTQFCTEAQSYITTSPFETGTQHYLSPSFTL</sequence>
<gene>
    <name evidence="1" type="ORF">TVY486_1108840</name>
</gene>
<accession>G0UC52</accession>
<evidence type="ECO:0000313" key="1">
    <source>
        <dbReference type="EMBL" id="CCC53400.1"/>
    </source>
</evidence>
<name>G0UC52_TRYVY</name>
<dbReference type="EMBL" id="HE573027">
    <property type="protein sequence ID" value="CCC53400.1"/>
    <property type="molecule type" value="Genomic_DNA"/>
</dbReference>
<protein>
    <submittedName>
        <fullName evidence="1">Uncharacterized protein</fullName>
    </submittedName>
</protein>
<dbReference type="VEuPathDB" id="TriTrypDB:TvY486_1108840"/>
<organism evidence="1">
    <name type="scientific">Trypanosoma vivax (strain Y486)</name>
    <dbReference type="NCBI Taxonomy" id="1055687"/>
    <lineage>
        <taxon>Eukaryota</taxon>
        <taxon>Discoba</taxon>
        <taxon>Euglenozoa</taxon>
        <taxon>Kinetoplastea</taxon>
        <taxon>Metakinetoplastina</taxon>
        <taxon>Trypanosomatida</taxon>
        <taxon>Trypanosomatidae</taxon>
        <taxon>Trypanosoma</taxon>
        <taxon>Duttonella</taxon>
    </lineage>
</organism>
<proteinExistence type="predicted"/>
<reference evidence="1" key="1">
    <citation type="journal article" date="2012" name="Proc. Natl. Acad. Sci. U.S.A.">
        <title>Antigenic diversity is generated by distinct evolutionary mechanisms in African trypanosome species.</title>
        <authorList>
            <person name="Jackson A.P."/>
            <person name="Berry A."/>
            <person name="Aslett M."/>
            <person name="Allison H.C."/>
            <person name="Burton P."/>
            <person name="Vavrova-Anderson J."/>
            <person name="Brown R."/>
            <person name="Browne H."/>
            <person name="Corton N."/>
            <person name="Hauser H."/>
            <person name="Gamble J."/>
            <person name="Gilderthorp R."/>
            <person name="Marcello L."/>
            <person name="McQuillan J."/>
            <person name="Otto T.D."/>
            <person name="Quail M.A."/>
            <person name="Sanders M.J."/>
            <person name="van Tonder A."/>
            <person name="Ginger M.L."/>
            <person name="Field M.C."/>
            <person name="Barry J.D."/>
            <person name="Hertz-Fowler C."/>
            <person name="Berriman M."/>
        </authorList>
    </citation>
    <scope>NUCLEOTIDE SEQUENCE</scope>
    <source>
        <strain evidence="1">Y486</strain>
    </source>
</reference>